<feature type="region of interest" description="Disordered" evidence="1">
    <location>
        <begin position="273"/>
        <end position="292"/>
    </location>
</feature>
<keyword evidence="3" id="KW-1185">Reference proteome</keyword>
<feature type="region of interest" description="Disordered" evidence="1">
    <location>
        <begin position="301"/>
        <end position="350"/>
    </location>
</feature>
<evidence type="ECO:0000256" key="1">
    <source>
        <dbReference type="SAM" id="MobiDB-lite"/>
    </source>
</evidence>
<evidence type="ECO:0000313" key="2">
    <source>
        <dbReference type="EMBL" id="ALG06938.1"/>
    </source>
</evidence>
<dbReference type="OrthoDB" id="4164470at2"/>
<dbReference type="Proteomes" id="UP000063699">
    <property type="component" value="Chromosome"/>
</dbReference>
<proteinExistence type="predicted"/>
<accession>A0A0N9HQD8</accession>
<dbReference type="AlphaFoldDB" id="A0A0N9HQD8"/>
<organism evidence="2 3">
    <name type="scientific">Kibdelosporangium phytohabitans</name>
    <dbReference type="NCBI Taxonomy" id="860235"/>
    <lineage>
        <taxon>Bacteria</taxon>
        <taxon>Bacillati</taxon>
        <taxon>Actinomycetota</taxon>
        <taxon>Actinomycetes</taxon>
        <taxon>Pseudonocardiales</taxon>
        <taxon>Pseudonocardiaceae</taxon>
        <taxon>Kibdelosporangium</taxon>
    </lineage>
</organism>
<dbReference type="EMBL" id="CP012752">
    <property type="protein sequence ID" value="ALG06938.1"/>
    <property type="molecule type" value="Genomic_DNA"/>
</dbReference>
<reference evidence="2 3" key="1">
    <citation type="submission" date="2015-07" db="EMBL/GenBank/DDBJ databases">
        <title>Genome sequencing of Kibdelosporangium phytohabitans.</title>
        <authorList>
            <person name="Qin S."/>
            <person name="Xing K."/>
        </authorList>
    </citation>
    <scope>NUCLEOTIDE SEQUENCE [LARGE SCALE GENOMIC DNA]</scope>
    <source>
        <strain evidence="2 3">KLBMP1111</strain>
    </source>
</reference>
<feature type="compositionally biased region" description="Basic and acidic residues" evidence="1">
    <location>
        <begin position="305"/>
        <end position="320"/>
    </location>
</feature>
<name>A0A0N9HQD8_9PSEU</name>
<dbReference type="STRING" id="860235.AOZ06_08365"/>
<sequence length="350" mass="38374">MAPNRVFHFIPFRRDSLPLDSARTAFEWLVTGVDPLSIDGGRFPGLPRRAMPLDELRDLLLDAKLPWPTVDAVWAHLIERSRAEGGAWTVACVGMALPALVQAAAGMCKPFFDIDPCDIHIAMLTGFLTELAAVDLSQSWLVLRLRNAARHAGHNLIRDELDRTTPIDDDDFRSNEPPPPWGHPDFVLARAVAEGAISGDEAELIGSTRLEDYTLEAAAADSGVSITALHRARAHAEARLVDWLDAQAPHDDPTDRRERDVELHAVTSATITTAARTPHPAPGQIPRAVTDVPKRFSITVRYRAGKTDPRIRSQRVRESPSRPASTNSPARPAGITRRPADTTPEVPRCA</sequence>
<evidence type="ECO:0000313" key="3">
    <source>
        <dbReference type="Proteomes" id="UP000063699"/>
    </source>
</evidence>
<dbReference type="KEGG" id="kphy:AOZ06_08365"/>
<dbReference type="RefSeq" id="WP_054288909.1">
    <property type="nucleotide sequence ID" value="NZ_CP012752.1"/>
</dbReference>
<protein>
    <submittedName>
        <fullName evidence="2">Uncharacterized protein</fullName>
    </submittedName>
</protein>
<gene>
    <name evidence="2" type="ORF">AOZ06_08365</name>
</gene>